<dbReference type="PANTHER" id="PTHR20991:SF0">
    <property type="entry name" value="PROTEIN PTHB1"/>
    <property type="match status" value="1"/>
</dbReference>
<evidence type="ECO:0000313" key="2">
    <source>
        <dbReference type="EMBL" id="EJW70250.1"/>
    </source>
</evidence>
<dbReference type="Proteomes" id="UP000004810">
    <property type="component" value="Unassembled WGS sequence"/>
</dbReference>
<dbReference type="GO" id="GO:0016020">
    <property type="term" value="C:membrane"/>
    <property type="evidence" value="ECO:0007669"/>
    <property type="project" value="TreeGrafter"/>
</dbReference>
<reference evidence="3" key="1">
    <citation type="submission" date="2012-08" db="EMBL/GenBank/DDBJ databases">
        <title>The Genome Sequence of Wuchereria bancrofti.</title>
        <authorList>
            <person name="Nutman T.B."/>
            <person name="Fink D.L."/>
            <person name="Russ C."/>
            <person name="Young S."/>
            <person name="Zeng Q."/>
            <person name="Koehrsen M."/>
            <person name="Alvarado L."/>
            <person name="Berlin A."/>
            <person name="Chapman S.B."/>
            <person name="Chen Z."/>
            <person name="Freedman E."/>
            <person name="Gellesch M."/>
            <person name="Goldberg J."/>
            <person name="Griggs A."/>
            <person name="Gujja S."/>
            <person name="Heilman E.R."/>
            <person name="Heiman D."/>
            <person name="Hepburn T."/>
            <person name="Howarth C."/>
            <person name="Jen D."/>
            <person name="Larson L."/>
            <person name="Lewis B."/>
            <person name="Mehta T."/>
            <person name="Park D."/>
            <person name="Pearson M."/>
            <person name="Roberts A."/>
            <person name="Saif S."/>
            <person name="Shea T."/>
            <person name="Shenoy N."/>
            <person name="Sisk P."/>
            <person name="Stolte C."/>
            <person name="Sykes S."/>
            <person name="Walk T."/>
            <person name="White J."/>
            <person name="Yandava C."/>
            <person name="Haas B."/>
            <person name="Henn M.R."/>
            <person name="Nusbaum C."/>
            <person name="Birren B."/>
        </authorList>
    </citation>
    <scope>NUCLEOTIDE SEQUENCE [LARGE SCALE GENOMIC DNA]</scope>
    <source>
        <strain evidence="3">NA</strain>
    </source>
</reference>
<accession>J9A8J1</accession>
<evidence type="ECO:0000313" key="3">
    <source>
        <dbReference type="Proteomes" id="UP000004810"/>
    </source>
</evidence>
<dbReference type="InterPro" id="IPR028073">
    <property type="entry name" value="PHTB1_N_dom"/>
</dbReference>
<proteinExistence type="predicted"/>
<dbReference type="Pfam" id="PF14727">
    <property type="entry name" value="PHTB1_N"/>
    <property type="match status" value="1"/>
</dbReference>
<feature type="non-terminal residue" evidence="2">
    <location>
        <position position="1"/>
    </location>
</feature>
<protein>
    <recommendedName>
        <fullName evidence="1">PTHB1 N-terminal domain-containing protein</fullName>
    </recommendedName>
</protein>
<dbReference type="AlphaFoldDB" id="J9A8J1"/>
<gene>
    <name evidence="2" type="ORF">WUBG_18843</name>
</gene>
<dbReference type="GO" id="GO:0034464">
    <property type="term" value="C:BBSome"/>
    <property type="evidence" value="ECO:0007669"/>
    <property type="project" value="InterPro"/>
</dbReference>
<name>J9A8J1_WUCBA</name>
<organism evidence="2 3">
    <name type="scientific">Wuchereria bancrofti</name>
    <dbReference type="NCBI Taxonomy" id="6293"/>
    <lineage>
        <taxon>Eukaryota</taxon>
        <taxon>Metazoa</taxon>
        <taxon>Ecdysozoa</taxon>
        <taxon>Nematoda</taxon>
        <taxon>Chromadorea</taxon>
        <taxon>Rhabditida</taxon>
        <taxon>Spirurina</taxon>
        <taxon>Spiruromorpha</taxon>
        <taxon>Filarioidea</taxon>
        <taxon>Onchocercidae</taxon>
        <taxon>Wuchereria</taxon>
    </lineage>
</organism>
<dbReference type="InterPro" id="IPR026511">
    <property type="entry name" value="PTHB1"/>
</dbReference>
<comment type="caution">
    <text evidence="2">The sequence shown here is derived from an EMBL/GenBank/DDBJ whole genome shotgun (WGS) entry which is preliminary data.</text>
</comment>
<dbReference type="GO" id="GO:0060271">
    <property type="term" value="P:cilium assembly"/>
    <property type="evidence" value="ECO:0007669"/>
    <property type="project" value="TreeGrafter"/>
</dbReference>
<dbReference type="PANTHER" id="PTHR20991">
    <property type="entry name" value="PARATHYROID HORMONE-RESPONSIVE B1 GENE"/>
    <property type="match status" value="1"/>
</dbReference>
<dbReference type="EMBL" id="ADBV01022778">
    <property type="protein sequence ID" value="EJW70250.1"/>
    <property type="molecule type" value="Genomic_DNA"/>
</dbReference>
<sequence length="62" mass="7057">ANWTFNLGDYPLDLEVIDTSLVQPSIIILCKRTLFCLTHGGTLRFTYRLQCVATSLLVYDFS</sequence>
<evidence type="ECO:0000259" key="1">
    <source>
        <dbReference type="Pfam" id="PF14727"/>
    </source>
</evidence>
<feature type="domain" description="PTHB1 N-terminal" evidence="1">
    <location>
        <begin position="2"/>
        <end position="61"/>
    </location>
</feature>